<keyword evidence="16" id="KW-0675">Receptor</keyword>
<protein>
    <recommendedName>
        <fullName evidence="3">Blue-light-activated histidine kinase</fullName>
        <ecNumber evidence="2">2.7.13.3</ecNumber>
    </recommendedName>
</protein>
<reference evidence="18 19" key="1">
    <citation type="submission" date="2016-11" db="EMBL/GenBank/DDBJ databases">
        <authorList>
            <person name="Jaros S."/>
            <person name="Januszkiewicz K."/>
            <person name="Wedrychowicz H."/>
        </authorList>
    </citation>
    <scope>NUCLEOTIDE SEQUENCE [LARGE SCALE GENOMIC DNA]</scope>
    <source>
        <strain evidence="18 19">GAS242</strain>
    </source>
</reference>
<keyword evidence="11" id="KW-0547">Nucleotide-binding</keyword>
<evidence type="ECO:0000256" key="13">
    <source>
        <dbReference type="ARBA" id="ARBA00022840"/>
    </source>
</evidence>
<dbReference type="EMBL" id="LT670818">
    <property type="protein sequence ID" value="SHG44426.1"/>
    <property type="molecule type" value="Genomic_DNA"/>
</dbReference>
<dbReference type="SMART" id="SM00086">
    <property type="entry name" value="PAC"/>
    <property type="match status" value="2"/>
</dbReference>
<evidence type="ECO:0000256" key="2">
    <source>
        <dbReference type="ARBA" id="ARBA00012438"/>
    </source>
</evidence>
<evidence type="ECO:0000256" key="10">
    <source>
        <dbReference type="ARBA" id="ARBA00022737"/>
    </source>
</evidence>
<dbReference type="EC" id="2.7.13.3" evidence="2"/>
<dbReference type="PROSITE" id="PS50113">
    <property type="entry name" value="PAC"/>
    <property type="match status" value="2"/>
</dbReference>
<evidence type="ECO:0000256" key="3">
    <source>
        <dbReference type="ARBA" id="ARBA00021740"/>
    </source>
</evidence>
<dbReference type="PANTHER" id="PTHR41523">
    <property type="entry name" value="TWO-COMPONENT SYSTEM SENSOR PROTEIN"/>
    <property type="match status" value="1"/>
</dbReference>
<sequence length="468" mass="52095">MADEADSDARVERPTSLPSLSFVQQPALQLIYDTAPIGLAFLSPDCRYLQINQHLTEICGISVEGHLGRTVRECVPALAESVEAIVRSIMASGEPVTGIEVAGQRRDQNEHRAWITYWHPVRGPDGEIVGVNVAAEEITERKRIEAALRASERQFHTLADSIPQLVWMAEADGRIFWFNSCWSDYSGVSAVNAGAHDWQTLLAPASLPDVSRRWAQSLQAGTALEMELPLLGKDGQYRPFLTRLIPLRDATSTVYRWIGTHVDISEQRRREEHIRLIIDELSHRTKNLLAVVMAVANQTAQYAGDVRQYQMRFSERLQALAHCHDLLVKDSWQGASFHDLVSAQMRPFGETNAGRIDAAGPPVVLKPDAVQHLGLALHELATNASKHGALSGLHGEVLIRWQVGEANDRVRIHWCEKGGPPVMPPQRRGFGHVMIEQIIPRALNGSGVLDFSPAGVNWTFEFLQRVDR</sequence>
<dbReference type="Gene3D" id="3.30.450.20">
    <property type="entry name" value="PAS domain"/>
    <property type="match status" value="2"/>
</dbReference>
<dbReference type="InterPro" id="IPR001610">
    <property type="entry name" value="PAC"/>
</dbReference>
<keyword evidence="8" id="KW-0288">FMN</keyword>
<keyword evidence="7" id="KW-0285">Flavoprotein</keyword>
<evidence type="ECO:0000256" key="4">
    <source>
        <dbReference type="ARBA" id="ARBA00022543"/>
    </source>
</evidence>
<dbReference type="SUPFAM" id="SSF55785">
    <property type="entry name" value="PYP-like sensor domain (PAS domain)"/>
    <property type="match status" value="2"/>
</dbReference>
<feature type="domain" description="PAC" evidence="17">
    <location>
        <begin position="224"/>
        <end position="276"/>
    </location>
</feature>
<keyword evidence="9" id="KW-0808">Transferase</keyword>
<keyword evidence="4" id="KW-0600">Photoreceptor protein</keyword>
<proteinExistence type="predicted"/>
<evidence type="ECO:0000256" key="15">
    <source>
        <dbReference type="ARBA" id="ARBA00023026"/>
    </source>
</evidence>
<keyword evidence="12" id="KW-0418">Kinase</keyword>
<feature type="domain" description="PAC" evidence="17">
    <location>
        <begin position="97"/>
        <end position="150"/>
    </location>
</feature>
<keyword evidence="15" id="KW-0843">Virulence</keyword>
<dbReference type="Pfam" id="PF07536">
    <property type="entry name" value="HWE_HK"/>
    <property type="match status" value="1"/>
</dbReference>
<dbReference type="InterPro" id="IPR000700">
    <property type="entry name" value="PAS-assoc_C"/>
</dbReference>
<dbReference type="Pfam" id="PF08448">
    <property type="entry name" value="PAS_4"/>
    <property type="match status" value="2"/>
</dbReference>
<dbReference type="CDD" id="cd00130">
    <property type="entry name" value="PAS"/>
    <property type="match status" value="1"/>
</dbReference>
<dbReference type="GO" id="GO:0005524">
    <property type="term" value="F:ATP binding"/>
    <property type="evidence" value="ECO:0007669"/>
    <property type="project" value="UniProtKB-KW"/>
</dbReference>
<dbReference type="GO" id="GO:0009881">
    <property type="term" value="F:photoreceptor activity"/>
    <property type="evidence" value="ECO:0007669"/>
    <property type="project" value="UniProtKB-KW"/>
</dbReference>
<dbReference type="NCBIfam" id="TIGR00229">
    <property type="entry name" value="sensory_box"/>
    <property type="match status" value="2"/>
</dbReference>
<evidence type="ECO:0000256" key="1">
    <source>
        <dbReference type="ARBA" id="ARBA00000085"/>
    </source>
</evidence>
<dbReference type="GO" id="GO:0004673">
    <property type="term" value="F:protein histidine kinase activity"/>
    <property type="evidence" value="ECO:0007669"/>
    <property type="project" value="UniProtKB-EC"/>
</dbReference>
<dbReference type="SMART" id="SM00911">
    <property type="entry name" value="HWE_HK"/>
    <property type="match status" value="1"/>
</dbReference>
<dbReference type="InterPro" id="IPR013656">
    <property type="entry name" value="PAS_4"/>
</dbReference>
<evidence type="ECO:0000256" key="6">
    <source>
        <dbReference type="ARBA" id="ARBA00022606"/>
    </source>
</evidence>
<gene>
    <name evidence="18" type="ORF">SAMN05444169_2501</name>
</gene>
<dbReference type="AlphaFoldDB" id="A0A1M5JV38"/>
<evidence type="ECO:0000256" key="14">
    <source>
        <dbReference type="ARBA" id="ARBA00022991"/>
    </source>
</evidence>
<dbReference type="InterPro" id="IPR011102">
    <property type="entry name" value="Sig_transdc_His_kinase_HWE"/>
</dbReference>
<dbReference type="RefSeq" id="WP_079566233.1">
    <property type="nucleotide sequence ID" value="NZ_LT670818.1"/>
</dbReference>
<evidence type="ECO:0000256" key="16">
    <source>
        <dbReference type="ARBA" id="ARBA00023170"/>
    </source>
</evidence>
<keyword evidence="10" id="KW-0677">Repeat</keyword>
<keyword evidence="5" id="KW-0597">Phosphoprotein</keyword>
<dbReference type="InterPro" id="IPR036890">
    <property type="entry name" value="HATPase_C_sf"/>
</dbReference>
<organism evidence="18 19">
    <name type="scientific">Bradyrhizobium erythrophlei</name>
    <dbReference type="NCBI Taxonomy" id="1437360"/>
    <lineage>
        <taxon>Bacteria</taxon>
        <taxon>Pseudomonadati</taxon>
        <taxon>Pseudomonadota</taxon>
        <taxon>Alphaproteobacteria</taxon>
        <taxon>Hyphomicrobiales</taxon>
        <taxon>Nitrobacteraceae</taxon>
        <taxon>Bradyrhizobium</taxon>
    </lineage>
</organism>
<dbReference type="FunFam" id="3.30.450.20:FF:000099">
    <property type="entry name" value="Sensory box sensor histidine kinase"/>
    <property type="match status" value="1"/>
</dbReference>
<accession>A0A1M5JV38</accession>
<dbReference type="SMART" id="SM00091">
    <property type="entry name" value="PAS"/>
    <property type="match status" value="2"/>
</dbReference>
<dbReference type="Gene3D" id="3.30.565.10">
    <property type="entry name" value="Histidine kinase-like ATPase, C-terminal domain"/>
    <property type="match status" value="1"/>
</dbReference>
<evidence type="ECO:0000256" key="7">
    <source>
        <dbReference type="ARBA" id="ARBA00022630"/>
    </source>
</evidence>
<evidence type="ECO:0000256" key="5">
    <source>
        <dbReference type="ARBA" id="ARBA00022553"/>
    </source>
</evidence>
<evidence type="ECO:0000259" key="17">
    <source>
        <dbReference type="PROSITE" id="PS50113"/>
    </source>
</evidence>
<evidence type="ECO:0000256" key="11">
    <source>
        <dbReference type="ARBA" id="ARBA00022741"/>
    </source>
</evidence>
<evidence type="ECO:0000256" key="9">
    <source>
        <dbReference type="ARBA" id="ARBA00022679"/>
    </source>
</evidence>
<evidence type="ECO:0000256" key="12">
    <source>
        <dbReference type="ARBA" id="ARBA00022777"/>
    </source>
</evidence>
<dbReference type="InterPro" id="IPR035965">
    <property type="entry name" value="PAS-like_dom_sf"/>
</dbReference>
<keyword evidence="6" id="KW-0716">Sensory transduction</keyword>
<name>A0A1M5JV38_9BRAD</name>
<evidence type="ECO:0000256" key="8">
    <source>
        <dbReference type="ARBA" id="ARBA00022643"/>
    </source>
</evidence>
<keyword evidence="14" id="KW-0157">Chromophore</keyword>
<comment type="catalytic activity">
    <reaction evidence="1">
        <text>ATP + protein L-histidine = ADP + protein N-phospho-L-histidine.</text>
        <dbReference type="EC" id="2.7.13.3"/>
    </reaction>
</comment>
<dbReference type="PANTHER" id="PTHR41523:SF7">
    <property type="entry name" value="HISTIDINE KINASE"/>
    <property type="match status" value="1"/>
</dbReference>
<dbReference type="InterPro" id="IPR000014">
    <property type="entry name" value="PAS"/>
</dbReference>
<keyword evidence="13" id="KW-0067">ATP-binding</keyword>
<dbReference type="Proteomes" id="UP000190675">
    <property type="component" value="Chromosome I"/>
</dbReference>
<evidence type="ECO:0000313" key="18">
    <source>
        <dbReference type="EMBL" id="SHG44426.1"/>
    </source>
</evidence>
<evidence type="ECO:0000313" key="19">
    <source>
        <dbReference type="Proteomes" id="UP000190675"/>
    </source>
</evidence>